<organism evidence="1">
    <name type="scientific">Magallana gigas</name>
    <name type="common">Pacific oyster</name>
    <name type="synonym">Crassostrea gigas</name>
    <dbReference type="NCBI Taxonomy" id="29159"/>
    <lineage>
        <taxon>Eukaryota</taxon>
        <taxon>Metazoa</taxon>
        <taxon>Spiralia</taxon>
        <taxon>Lophotrochozoa</taxon>
        <taxon>Mollusca</taxon>
        <taxon>Bivalvia</taxon>
        <taxon>Autobranchia</taxon>
        <taxon>Pteriomorphia</taxon>
        <taxon>Ostreida</taxon>
        <taxon>Ostreoidea</taxon>
        <taxon>Ostreidae</taxon>
        <taxon>Magallana</taxon>
    </lineage>
</organism>
<protein>
    <submittedName>
        <fullName evidence="1">Uncharacterized protein</fullName>
    </submittedName>
</protein>
<dbReference type="HOGENOM" id="CLU_1046800_0_0_1"/>
<dbReference type="EMBL" id="JH818444">
    <property type="protein sequence ID" value="EKC41984.1"/>
    <property type="molecule type" value="Genomic_DNA"/>
</dbReference>
<evidence type="ECO:0000313" key="1">
    <source>
        <dbReference type="EMBL" id="EKC41984.1"/>
    </source>
</evidence>
<proteinExistence type="predicted"/>
<gene>
    <name evidence="1" type="ORF">CGI_10028166</name>
</gene>
<reference evidence="1" key="1">
    <citation type="journal article" date="2012" name="Nature">
        <title>The oyster genome reveals stress adaptation and complexity of shell formation.</title>
        <authorList>
            <person name="Zhang G."/>
            <person name="Fang X."/>
            <person name="Guo X."/>
            <person name="Li L."/>
            <person name="Luo R."/>
            <person name="Xu F."/>
            <person name="Yang P."/>
            <person name="Zhang L."/>
            <person name="Wang X."/>
            <person name="Qi H."/>
            <person name="Xiong Z."/>
            <person name="Que H."/>
            <person name="Xie Y."/>
            <person name="Holland P.W."/>
            <person name="Paps J."/>
            <person name="Zhu Y."/>
            <person name="Wu F."/>
            <person name="Chen Y."/>
            <person name="Wang J."/>
            <person name="Peng C."/>
            <person name="Meng J."/>
            <person name="Yang L."/>
            <person name="Liu J."/>
            <person name="Wen B."/>
            <person name="Zhang N."/>
            <person name="Huang Z."/>
            <person name="Zhu Q."/>
            <person name="Feng Y."/>
            <person name="Mount A."/>
            <person name="Hedgecock D."/>
            <person name="Xu Z."/>
            <person name="Liu Y."/>
            <person name="Domazet-Loso T."/>
            <person name="Du Y."/>
            <person name="Sun X."/>
            <person name="Zhang S."/>
            <person name="Liu B."/>
            <person name="Cheng P."/>
            <person name="Jiang X."/>
            <person name="Li J."/>
            <person name="Fan D."/>
            <person name="Wang W."/>
            <person name="Fu W."/>
            <person name="Wang T."/>
            <person name="Wang B."/>
            <person name="Zhang J."/>
            <person name="Peng Z."/>
            <person name="Li Y."/>
            <person name="Li N."/>
            <person name="Wang J."/>
            <person name="Chen M."/>
            <person name="He Y."/>
            <person name="Tan F."/>
            <person name="Song X."/>
            <person name="Zheng Q."/>
            <person name="Huang R."/>
            <person name="Yang H."/>
            <person name="Du X."/>
            <person name="Chen L."/>
            <person name="Yang M."/>
            <person name="Gaffney P.M."/>
            <person name="Wang S."/>
            <person name="Luo L."/>
            <person name="She Z."/>
            <person name="Ming Y."/>
            <person name="Huang W."/>
            <person name="Zhang S."/>
            <person name="Huang B."/>
            <person name="Zhang Y."/>
            <person name="Qu T."/>
            <person name="Ni P."/>
            <person name="Miao G."/>
            <person name="Wang J."/>
            <person name="Wang Q."/>
            <person name="Steinberg C.E."/>
            <person name="Wang H."/>
            <person name="Li N."/>
            <person name="Qian L."/>
            <person name="Zhang G."/>
            <person name="Li Y."/>
            <person name="Yang H."/>
            <person name="Liu X."/>
            <person name="Wang J."/>
            <person name="Yin Y."/>
            <person name="Wang J."/>
        </authorList>
    </citation>
    <scope>NUCLEOTIDE SEQUENCE [LARGE SCALE GENOMIC DNA]</scope>
    <source>
        <strain evidence="1">05x7-T-G4-1.051#20</strain>
    </source>
</reference>
<dbReference type="InParanoid" id="K1RE38"/>
<accession>K1RE38</accession>
<sequence length="266" mass="30972">MQQRVGTRAVMDTGRLGDVRRHENKNRKFMCILNHMVKSRWDIVADSLNREQNEMGVKLEKAGTLWRRKHVQQRVLQQCLKMRRESLVNSSACRYGSYGGKPLYAFSREMDKFITDNHPKKRRQRKVKQALLESIEHGKILPPDEIPKRMDKFFSSWKEKKAQESSKHTNFLLNLETGGKTFKNKSIPPIRGLVNNFHKFTLDDEEEDDVKNKENDVENKDVVLLEPEGKEKVELNKKDGTSSDKRRVLKLPPVQTSKAMISMSHA</sequence>
<dbReference type="AlphaFoldDB" id="K1RE38"/>
<name>K1RE38_MAGGI</name>